<proteinExistence type="predicted"/>
<keyword evidence="4" id="KW-1185">Reference proteome</keyword>
<comment type="caution">
    <text evidence="3">The sequence shown here is derived from an EMBL/GenBank/DDBJ whole genome shotgun (WGS) entry which is preliminary data.</text>
</comment>
<dbReference type="InterPro" id="IPR004827">
    <property type="entry name" value="bZIP"/>
</dbReference>
<reference evidence="3 4" key="1">
    <citation type="submission" date="2024-02" db="EMBL/GenBank/DDBJ databases">
        <title>Chromosome-scale genome assembly of the rough periwinkle Littorina saxatilis.</title>
        <authorList>
            <person name="De Jode A."/>
            <person name="Faria R."/>
            <person name="Formenti G."/>
            <person name="Sims Y."/>
            <person name="Smith T.P."/>
            <person name="Tracey A."/>
            <person name="Wood J.M.D."/>
            <person name="Zagrodzka Z.B."/>
            <person name="Johannesson K."/>
            <person name="Butlin R.K."/>
            <person name="Leder E.H."/>
        </authorList>
    </citation>
    <scope>NUCLEOTIDE SEQUENCE [LARGE SCALE GENOMIC DNA]</scope>
    <source>
        <strain evidence="3">Snail1</strain>
        <tissue evidence="3">Muscle</tissue>
    </source>
</reference>
<dbReference type="GO" id="GO:0003700">
    <property type="term" value="F:DNA-binding transcription factor activity"/>
    <property type="evidence" value="ECO:0007669"/>
    <property type="project" value="InterPro"/>
</dbReference>
<feature type="domain" description="BZIP" evidence="2">
    <location>
        <begin position="245"/>
        <end position="308"/>
    </location>
</feature>
<dbReference type="PROSITE" id="PS50217">
    <property type="entry name" value="BZIP"/>
    <property type="match status" value="1"/>
</dbReference>
<dbReference type="SUPFAM" id="SSF57959">
    <property type="entry name" value="Leucine zipper domain"/>
    <property type="match status" value="1"/>
</dbReference>
<organism evidence="3 4">
    <name type="scientific">Littorina saxatilis</name>
    <dbReference type="NCBI Taxonomy" id="31220"/>
    <lineage>
        <taxon>Eukaryota</taxon>
        <taxon>Metazoa</taxon>
        <taxon>Spiralia</taxon>
        <taxon>Lophotrochozoa</taxon>
        <taxon>Mollusca</taxon>
        <taxon>Gastropoda</taxon>
        <taxon>Caenogastropoda</taxon>
        <taxon>Littorinimorpha</taxon>
        <taxon>Littorinoidea</taxon>
        <taxon>Littorinidae</taxon>
        <taxon>Littorina</taxon>
    </lineage>
</organism>
<accession>A0AAN9GMN0</accession>
<dbReference type="CDD" id="cd14686">
    <property type="entry name" value="bZIP"/>
    <property type="match status" value="1"/>
</dbReference>
<dbReference type="Proteomes" id="UP001374579">
    <property type="component" value="Unassembled WGS sequence"/>
</dbReference>
<dbReference type="Gene3D" id="1.20.5.170">
    <property type="match status" value="1"/>
</dbReference>
<evidence type="ECO:0000313" key="4">
    <source>
        <dbReference type="Proteomes" id="UP001374579"/>
    </source>
</evidence>
<feature type="coiled-coil region" evidence="1">
    <location>
        <begin position="247"/>
        <end position="276"/>
    </location>
</feature>
<evidence type="ECO:0000313" key="3">
    <source>
        <dbReference type="EMBL" id="KAK7112220.1"/>
    </source>
</evidence>
<gene>
    <name evidence="3" type="ORF">V1264_011704</name>
</gene>
<name>A0AAN9GMN0_9CAEN</name>
<dbReference type="AlphaFoldDB" id="A0AAN9GMN0"/>
<evidence type="ECO:0000256" key="1">
    <source>
        <dbReference type="SAM" id="Coils"/>
    </source>
</evidence>
<dbReference type="EMBL" id="JBAMIC010000002">
    <property type="protein sequence ID" value="KAK7112220.1"/>
    <property type="molecule type" value="Genomic_DNA"/>
</dbReference>
<dbReference type="InterPro" id="IPR046347">
    <property type="entry name" value="bZIP_sf"/>
</dbReference>
<protein>
    <recommendedName>
        <fullName evidence="2">BZIP domain-containing protein</fullName>
    </recommendedName>
</protein>
<evidence type="ECO:0000259" key="2">
    <source>
        <dbReference type="PROSITE" id="PS50217"/>
    </source>
</evidence>
<keyword evidence="1" id="KW-0175">Coiled coil</keyword>
<sequence>MRGAEASLQALIESSVQPPGFMPDNLPHSSYTTLLSASGHETQTTQATDISLTLLQTSISNNNTMGYGHQPPQGLELRGMGSGITHSQAKNVDGMTSGFGQTTTSFSCPHAGNVDGMTSVSTMHGHTTTSFPHLQTGHVDGMTSVASGHLPGITSFSHPSIASHSTGTLPGIGYFSSLQSANFHTTTTPSHHTPYASIHDMGKVPAVNKPRRNVPNVINMNSPYAISTPCRDPNRDELEKARHRQLKAALRKERNKEAARRSNLNKKLERDRLEKKSLELWEENLQLNQDIQDLKQKLHHFRHMRSVMQHVCHPSGAMMACH</sequence>